<protein>
    <submittedName>
        <fullName evidence="1">Uncharacterized protein</fullName>
    </submittedName>
</protein>
<dbReference type="RefSeq" id="WP_055709950.1">
    <property type="nucleotide sequence ID" value="NZ_JBPJFI010000001.1"/>
</dbReference>
<evidence type="ECO:0000313" key="2">
    <source>
        <dbReference type="Proteomes" id="UP000318103"/>
    </source>
</evidence>
<evidence type="ECO:0000313" key="1">
    <source>
        <dbReference type="EMBL" id="TQK95583.1"/>
    </source>
</evidence>
<dbReference type="EMBL" id="VFNX01000001">
    <property type="protein sequence ID" value="TQK95583.1"/>
    <property type="molecule type" value="Genomic_DNA"/>
</dbReference>
<proteinExistence type="predicted"/>
<keyword evidence="2" id="KW-1185">Reference proteome</keyword>
<reference evidence="1 2" key="1">
    <citation type="submission" date="2019-06" db="EMBL/GenBank/DDBJ databases">
        <title>Sequencing the genomes of 1000 actinobacteria strains.</title>
        <authorList>
            <person name="Klenk H.-P."/>
        </authorList>
    </citation>
    <scope>NUCLEOTIDE SEQUENCE [LARGE SCALE GENOMIC DNA]</scope>
    <source>
        <strain evidence="1 2">DSM 41929</strain>
    </source>
</reference>
<organism evidence="1 2">
    <name type="scientific">Streptomyces puniciscabiei</name>
    <dbReference type="NCBI Taxonomy" id="164348"/>
    <lineage>
        <taxon>Bacteria</taxon>
        <taxon>Bacillati</taxon>
        <taxon>Actinomycetota</taxon>
        <taxon>Actinomycetes</taxon>
        <taxon>Kitasatosporales</taxon>
        <taxon>Streptomycetaceae</taxon>
        <taxon>Streptomyces</taxon>
    </lineage>
</organism>
<gene>
    <name evidence="1" type="ORF">FB563_0499</name>
</gene>
<accession>A0A542U932</accession>
<comment type="caution">
    <text evidence="1">The sequence shown here is derived from an EMBL/GenBank/DDBJ whole genome shotgun (WGS) entry which is preliminary data.</text>
</comment>
<name>A0A542U932_9ACTN</name>
<dbReference type="OrthoDB" id="3395250at2"/>
<sequence length="69" mass="7238">MTDTSGLEPVATFCGNCNCGCPQLFVDPAAPTDRRIVLTDDFGQQVRMSADQFSSIVADAKAGKLDGIA</sequence>
<dbReference type="AlphaFoldDB" id="A0A542U932"/>
<dbReference type="Proteomes" id="UP000318103">
    <property type="component" value="Unassembled WGS sequence"/>
</dbReference>